<keyword evidence="1" id="KW-1133">Transmembrane helix</keyword>
<organism evidence="2 3">
    <name type="scientific">Candidatus Ordinivivax streblomastigis</name>
    <dbReference type="NCBI Taxonomy" id="2540710"/>
    <lineage>
        <taxon>Bacteria</taxon>
        <taxon>Pseudomonadati</taxon>
        <taxon>Bacteroidota</taxon>
        <taxon>Bacteroidia</taxon>
        <taxon>Bacteroidales</taxon>
        <taxon>Candidatus Ordinivivax</taxon>
    </lineage>
</organism>
<accession>A0A5M8P457</accession>
<feature type="transmembrane region" description="Helical" evidence="1">
    <location>
        <begin position="70"/>
        <end position="88"/>
    </location>
</feature>
<proteinExistence type="predicted"/>
<keyword evidence="1" id="KW-0812">Transmembrane</keyword>
<feature type="transmembrane region" description="Helical" evidence="1">
    <location>
        <begin position="147"/>
        <end position="171"/>
    </location>
</feature>
<evidence type="ECO:0000313" key="3">
    <source>
        <dbReference type="Proteomes" id="UP000324575"/>
    </source>
</evidence>
<comment type="caution">
    <text evidence="2">The sequence shown here is derived from an EMBL/GenBank/DDBJ whole genome shotgun (WGS) entry which is preliminary data.</text>
</comment>
<protein>
    <submittedName>
        <fullName evidence="2">Uncharacterized protein</fullName>
    </submittedName>
</protein>
<name>A0A5M8P457_9BACT</name>
<gene>
    <name evidence="2" type="ORF">EZS26_000715</name>
</gene>
<evidence type="ECO:0000313" key="2">
    <source>
        <dbReference type="EMBL" id="KAA6303112.1"/>
    </source>
</evidence>
<dbReference type="AlphaFoldDB" id="A0A5M8P457"/>
<reference evidence="2 3" key="1">
    <citation type="submission" date="2019-03" db="EMBL/GenBank/DDBJ databases">
        <title>Single cell metagenomics reveals metabolic interactions within the superorganism composed of flagellate Streblomastix strix and complex community of Bacteroidetes bacteria on its surface.</title>
        <authorList>
            <person name="Treitli S.C."/>
            <person name="Kolisko M."/>
            <person name="Husnik F."/>
            <person name="Keeling P."/>
            <person name="Hampl V."/>
        </authorList>
    </citation>
    <scope>NUCLEOTIDE SEQUENCE [LARGE SCALE GENOMIC DNA]</scope>
    <source>
        <strain evidence="2">St1</strain>
    </source>
</reference>
<keyword evidence="1" id="KW-0472">Membrane</keyword>
<sequence length="179" mass="19769">MTALFFISLIAFVLGLAAIALKYGIPESISESYYLLPPKIRLPVFYGWTILVAIPLVMFWLNMSEGTAQPLIFFGCAFLVFVGVSAPFKEKGMTNKVHVISAGLCALLTQIWIFIYTPFWVFSLTLVILFAAIGFKTKGALGGGKTAISSLTFFLELAAFLSVYIGVYGYYKLHSHGYF</sequence>
<dbReference type="EMBL" id="SNRX01000003">
    <property type="protein sequence ID" value="KAA6303112.1"/>
    <property type="molecule type" value="Genomic_DNA"/>
</dbReference>
<feature type="transmembrane region" description="Helical" evidence="1">
    <location>
        <begin position="111"/>
        <end position="135"/>
    </location>
</feature>
<dbReference type="Proteomes" id="UP000324575">
    <property type="component" value="Unassembled WGS sequence"/>
</dbReference>
<evidence type="ECO:0000256" key="1">
    <source>
        <dbReference type="SAM" id="Phobius"/>
    </source>
</evidence>
<feature type="transmembrane region" description="Helical" evidence="1">
    <location>
        <begin position="44"/>
        <end position="63"/>
    </location>
</feature>